<evidence type="ECO:0000256" key="1">
    <source>
        <dbReference type="ARBA" id="ARBA00010169"/>
    </source>
</evidence>
<reference evidence="2 3" key="1">
    <citation type="submission" date="2019-02" db="EMBL/GenBank/DDBJ databases">
        <title>Deep-cultivation of Planctomycetes and their phenomic and genomic characterization uncovers novel biology.</title>
        <authorList>
            <person name="Wiegand S."/>
            <person name="Jogler M."/>
            <person name="Boedeker C."/>
            <person name="Pinto D."/>
            <person name="Vollmers J."/>
            <person name="Rivas-Marin E."/>
            <person name="Kohn T."/>
            <person name="Peeters S.H."/>
            <person name="Heuer A."/>
            <person name="Rast P."/>
            <person name="Oberbeckmann S."/>
            <person name="Bunk B."/>
            <person name="Jeske O."/>
            <person name="Meyerdierks A."/>
            <person name="Storesund J.E."/>
            <person name="Kallscheuer N."/>
            <person name="Luecker S."/>
            <person name="Lage O.M."/>
            <person name="Pohl T."/>
            <person name="Merkel B.J."/>
            <person name="Hornburger P."/>
            <person name="Mueller R.-W."/>
            <person name="Bruemmer F."/>
            <person name="Labrenz M."/>
            <person name="Spormann A.M."/>
            <person name="Op den Camp H."/>
            <person name="Overmann J."/>
            <person name="Amann R."/>
            <person name="Jetten M.S.M."/>
            <person name="Mascher T."/>
            <person name="Medema M.H."/>
            <person name="Devos D.P."/>
            <person name="Kaster A.-K."/>
            <person name="Ovreas L."/>
            <person name="Rohde M."/>
            <person name="Galperin M.Y."/>
            <person name="Jogler C."/>
        </authorList>
    </citation>
    <scope>NUCLEOTIDE SEQUENCE [LARGE SCALE GENOMIC DNA]</scope>
    <source>
        <strain evidence="2 3">ETA_A8</strain>
    </source>
</reference>
<dbReference type="InterPro" id="IPR004323">
    <property type="entry name" value="Ion_tolerance_CutA"/>
</dbReference>
<protein>
    <submittedName>
        <fullName evidence="2">Divalent-cation tolerance protein CutA</fullName>
    </submittedName>
</protein>
<comment type="similarity">
    <text evidence="1">Belongs to the CutA family.</text>
</comment>
<organism evidence="2 3">
    <name type="scientific">Anatilimnocola aggregata</name>
    <dbReference type="NCBI Taxonomy" id="2528021"/>
    <lineage>
        <taxon>Bacteria</taxon>
        <taxon>Pseudomonadati</taxon>
        <taxon>Planctomycetota</taxon>
        <taxon>Planctomycetia</taxon>
        <taxon>Pirellulales</taxon>
        <taxon>Pirellulaceae</taxon>
        <taxon>Anatilimnocola</taxon>
    </lineage>
</organism>
<dbReference type="EMBL" id="CP036274">
    <property type="protein sequence ID" value="QDU31432.1"/>
    <property type="molecule type" value="Genomic_DNA"/>
</dbReference>
<dbReference type="InterPro" id="IPR015867">
    <property type="entry name" value="N-reg_PII/ATP_PRibTrfase_C"/>
</dbReference>
<proteinExistence type="inferred from homology"/>
<dbReference type="InterPro" id="IPR011322">
    <property type="entry name" value="N-reg_PII-like_a/b"/>
</dbReference>
<dbReference type="GO" id="GO:0005507">
    <property type="term" value="F:copper ion binding"/>
    <property type="evidence" value="ECO:0007669"/>
    <property type="project" value="TreeGrafter"/>
</dbReference>
<dbReference type="PANTHER" id="PTHR23419:SF8">
    <property type="entry name" value="FI09726P"/>
    <property type="match status" value="1"/>
</dbReference>
<dbReference type="AlphaFoldDB" id="A0A517YMI4"/>
<name>A0A517YMI4_9BACT</name>
<dbReference type="Pfam" id="PF03091">
    <property type="entry name" value="CutA1"/>
    <property type="match status" value="1"/>
</dbReference>
<evidence type="ECO:0000313" key="3">
    <source>
        <dbReference type="Proteomes" id="UP000315017"/>
    </source>
</evidence>
<gene>
    <name evidence="2" type="primary">cutA</name>
    <name evidence="2" type="ORF">ETAA8_65900</name>
</gene>
<dbReference type="GO" id="GO:0010038">
    <property type="term" value="P:response to metal ion"/>
    <property type="evidence" value="ECO:0007669"/>
    <property type="project" value="InterPro"/>
</dbReference>
<accession>A0A517YMI4</accession>
<dbReference type="PANTHER" id="PTHR23419">
    <property type="entry name" value="DIVALENT CATION TOLERANCE CUTA-RELATED"/>
    <property type="match status" value="1"/>
</dbReference>
<dbReference type="Gene3D" id="3.30.70.120">
    <property type="match status" value="1"/>
</dbReference>
<dbReference type="RefSeq" id="WP_145098557.1">
    <property type="nucleotide sequence ID" value="NZ_CP036274.1"/>
</dbReference>
<dbReference type="OrthoDB" id="37622at2"/>
<keyword evidence="3" id="KW-1185">Reference proteome</keyword>
<evidence type="ECO:0000313" key="2">
    <source>
        <dbReference type="EMBL" id="QDU31432.1"/>
    </source>
</evidence>
<dbReference type="KEGG" id="aagg:ETAA8_65900"/>
<sequence>MPGEIIQIVTTTSEKESAEKIGAQILNRRLGACVQISGPVESSYWWNGRIETAREYLCTIKTVKEKFAQVERTILETHPYDKPEILATAVVEISTDYKAWLMEQLKPVKKAAPVKEENS</sequence>
<dbReference type="SUPFAM" id="SSF54913">
    <property type="entry name" value="GlnB-like"/>
    <property type="match status" value="1"/>
</dbReference>
<dbReference type="Proteomes" id="UP000315017">
    <property type="component" value="Chromosome"/>
</dbReference>